<feature type="compositionally biased region" description="Low complexity" evidence="1">
    <location>
        <begin position="167"/>
        <end position="177"/>
    </location>
</feature>
<keyword evidence="3" id="KW-1185">Reference proteome</keyword>
<feature type="compositionally biased region" description="Basic residues" evidence="1">
    <location>
        <begin position="207"/>
        <end position="218"/>
    </location>
</feature>
<gene>
    <name evidence="2" type="ORF">FKW44_004694</name>
</gene>
<dbReference type="AlphaFoldDB" id="A0A7T8HM17"/>
<feature type="region of interest" description="Disordered" evidence="1">
    <location>
        <begin position="21"/>
        <end position="55"/>
    </location>
</feature>
<protein>
    <submittedName>
        <fullName evidence="2">Uncharacterized protein</fullName>
    </submittedName>
</protein>
<dbReference type="OrthoDB" id="27842at2759"/>
<sequence>MSCYLPVLEKIKRKSIMKVIDDRKRSSSVPNVLDEDARPYHEPRRPLSPQEPDSKGFTITQEFGNFPGELSLNIRHNHPTLGLSDVAYQRIHQGHRMDPHQYEKLQSQLQSNASRSRQGVLSLGLPDNFNLFKKSRPNTPGETTLERPYFYEEFIETKLNGFSCAASSSGHSSGSHSPNHQYSTPIDGSPPPLAPKGLPIGPPPPIHRFRKGKGNHID</sequence>
<dbReference type="EMBL" id="CP045892">
    <property type="protein sequence ID" value="QQP52519.1"/>
    <property type="molecule type" value="Genomic_DNA"/>
</dbReference>
<reference evidence="3" key="1">
    <citation type="submission" date="2021-01" db="EMBL/GenBank/DDBJ databases">
        <title>Caligus Genome Assembly.</title>
        <authorList>
            <person name="Gallardo-Escarate C."/>
        </authorList>
    </citation>
    <scope>NUCLEOTIDE SEQUENCE [LARGE SCALE GENOMIC DNA]</scope>
</reference>
<feature type="region of interest" description="Disordered" evidence="1">
    <location>
        <begin position="165"/>
        <end position="218"/>
    </location>
</feature>
<dbReference type="Proteomes" id="UP000595437">
    <property type="component" value="Chromosome 3"/>
</dbReference>
<evidence type="ECO:0000256" key="1">
    <source>
        <dbReference type="SAM" id="MobiDB-lite"/>
    </source>
</evidence>
<evidence type="ECO:0000313" key="2">
    <source>
        <dbReference type="EMBL" id="QQP52519.1"/>
    </source>
</evidence>
<accession>A0A7T8HM17</accession>
<name>A0A7T8HM17_CALRO</name>
<proteinExistence type="predicted"/>
<organism evidence="2 3">
    <name type="scientific">Caligus rogercresseyi</name>
    <name type="common">Sea louse</name>
    <dbReference type="NCBI Taxonomy" id="217165"/>
    <lineage>
        <taxon>Eukaryota</taxon>
        <taxon>Metazoa</taxon>
        <taxon>Ecdysozoa</taxon>
        <taxon>Arthropoda</taxon>
        <taxon>Crustacea</taxon>
        <taxon>Multicrustacea</taxon>
        <taxon>Hexanauplia</taxon>
        <taxon>Copepoda</taxon>
        <taxon>Siphonostomatoida</taxon>
        <taxon>Caligidae</taxon>
        <taxon>Caligus</taxon>
    </lineage>
</organism>
<feature type="compositionally biased region" description="Pro residues" evidence="1">
    <location>
        <begin position="188"/>
        <end position="206"/>
    </location>
</feature>
<evidence type="ECO:0000313" key="3">
    <source>
        <dbReference type="Proteomes" id="UP000595437"/>
    </source>
</evidence>
<feature type="compositionally biased region" description="Basic and acidic residues" evidence="1">
    <location>
        <begin position="35"/>
        <end position="45"/>
    </location>
</feature>